<proteinExistence type="predicted"/>
<evidence type="ECO:0000313" key="1">
    <source>
        <dbReference type="EMBL" id="EDN82514.1"/>
    </source>
</evidence>
<name>A7A6T1_BIFAD</name>
<reference evidence="1 2" key="2">
    <citation type="submission" date="2007-05" db="EMBL/GenBank/DDBJ databases">
        <title>Draft genome sequence of Bifidobacterium adolescentis (L2-32).</title>
        <authorList>
            <person name="Sudarsanam P."/>
            <person name="Ley R."/>
            <person name="Guruge J."/>
            <person name="Turnbaugh P.J."/>
            <person name="Mahowald M."/>
            <person name="Liep D."/>
            <person name="Gordon J."/>
        </authorList>
    </citation>
    <scope>NUCLEOTIDE SEQUENCE [LARGE SCALE GENOMIC DNA]</scope>
    <source>
        <strain evidence="1 2">L2-32</strain>
    </source>
</reference>
<sequence>MSRFEKTAEISNRDTFIAEDSAPKLVQGSLETSLCWFVMNWSELP</sequence>
<accession>A7A6T1</accession>
<dbReference type="EMBL" id="AAXD02000052">
    <property type="protein sequence ID" value="EDN82514.1"/>
    <property type="molecule type" value="Genomic_DNA"/>
</dbReference>
<comment type="caution">
    <text evidence="1">The sequence shown here is derived from an EMBL/GenBank/DDBJ whole genome shotgun (WGS) entry which is preliminary data.</text>
</comment>
<dbReference type="AlphaFoldDB" id="A7A6T1"/>
<dbReference type="Proteomes" id="UP000003773">
    <property type="component" value="Unassembled WGS sequence"/>
</dbReference>
<protein>
    <submittedName>
        <fullName evidence="1">Uncharacterized protein</fullName>
    </submittedName>
</protein>
<reference evidence="1 2" key="1">
    <citation type="submission" date="2007-04" db="EMBL/GenBank/DDBJ databases">
        <authorList>
            <person name="Fulton L."/>
            <person name="Clifton S."/>
            <person name="Fulton B."/>
            <person name="Xu J."/>
            <person name="Minx P."/>
            <person name="Pepin K.H."/>
            <person name="Johnson M."/>
            <person name="Thiruvilangam P."/>
            <person name="Bhonagiri V."/>
            <person name="Nash W.E."/>
            <person name="Mardis E.R."/>
            <person name="Wilson R.K."/>
        </authorList>
    </citation>
    <scope>NUCLEOTIDE SEQUENCE [LARGE SCALE GENOMIC DNA]</scope>
    <source>
        <strain evidence="1 2">L2-32</strain>
    </source>
</reference>
<evidence type="ECO:0000313" key="2">
    <source>
        <dbReference type="Proteomes" id="UP000003773"/>
    </source>
</evidence>
<dbReference type="HOGENOM" id="CLU_3196610_0_0_11"/>
<gene>
    <name evidence="1" type="ORF">BIFADO_01564</name>
</gene>
<organism evidence="1 2">
    <name type="scientific">Bifidobacterium adolescentis L2-32</name>
    <dbReference type="NCBI Taxonomy" id="411481"/>
    <lineage>
        <taxon>Bacteria</taxon>
        <taxon>Bacillati</taxon>
        <taxon>Actinomycetota</taxon>
        <taxon>Actinomycetes</taxon>
        <taxon>Bifidobacteriales</taxon>
        <taxon>Bifidobacteriaceae</taxon>
        <taxon>Bifidobacterium</taxon>
    </lineage>
</organism>